<dbReference type="InterPro" id="IPR011009">
    <property type="entry name" value="Kinase-like_dom_sf"/>
</dbReference>
<evidence type="ECO:0000256" key="10">
    <source>
        <dbReference type="ARBA" id="ARBA00023180"/>
    </source>
</evidence>
<dbReference type="InterPro" id="IPR051716">
    <property type="entry name" value="Plant_RL_S/T_kinase"/>
</dbReference>
<dbReference type="PANTHER" id="PTHR48053">
    <property type="entry name" value="LEUCINE RICH REPEAT FAMILY PROTEIN, EXPRESSED"/>
    <property type="match status" value="1"/>
</dbReference>
<reference evidence="13 14" key="1">
    <citation type="submission" date="2017-11" db="EMBL/GenBank/DDBJ databases">
        <title>De-novo sequencing of pomegranate (Punica granatum L.) genome.</title>
        <authorList>
            <person name="Akparov Z."/>
            <person name="Amiraslanov A."/>
            <person name="Hajiyeva S."/>
            <person name="Abbasov M."/>
            <person name="Kaur K."/>
            <person name="Hamwieh A."/>
            <person name="Solovyev V."/>
            <person name="Salamov A."/>
            <person name="Braich B."/>
            <person name="Kosarev P."/>
            <person name="Mahmoud A."/>
            <person name="Hajiyev E."/>
            <person name="Babayeva S."/>
            <person name="Izzatullayeva V."/>
            <person name="Mammadov A."/>
            <person name="Mammadov A."/>
            <person name="Sharifova S."/>
            <person name="Ojaghi J."/>
            <person name="Eynullazada K."/>
            <person name="Bayramov B."/>
            <person name="Abdulazimova A."/>
            <person name="Shahmuradov I."/>
        </authorList>
    </citation>
    <scope>NUCLEOTIDE SEQUENCE [LARGE SCALE GENOMIC DNA]</scope>
    <source>
        <strain evidence="14">cv. AG2017</strain>
        <tissue evidence="13">Leaf</tissue>
    </source>
</reference>
<dbReference type="FunFam" id="3.80.10.10:FF:000041">
    <property type="entry name" value="LRR receptor-like serine/threonine-protein kinase ERECTA"/>
    <property type="match status" value="1"/>
</dbReference>
<name>A0A2I0I6F8_PUNGR</name>
<dbReference type="STRING" id="22663.A0A2I0I6F8"/>
<dbReference type="SUPFAM" id="SSF52058">
    <property type="entry name" value="L domain-like"/>
    <property type="match status" value="2"/>
</dbReference>
<dbReference type="PANTHER" id="PTHR48053:SF37">
    <property type="entry name" value="LEUCINE-RICH REPEAT PROTEIN KINASE FAMILY PROTEIN"/>
    <property type="match status" value="1"/>
</dbReference>
<evidence type="ECO:0000256" key="2">
    <source>
        <dbReference type="ARBA" id="ARBA00009592"/>
    </source>
</evidence>
<evidence type="ECO:0000256" key="9">
    <source>
        <dbReference type="ARBA" id="ARBA00023170"/>
    </source>
</evidence>
<evidence type="ECO:0000256" key="11">
    <source>
        <dbReference type="SAM" id="SignalP"/>
    </source>
</evidence>
<dbReference type="InterPro" id="IPR001611">
    <property type="entry name" value="Leu-rich_rpt"/>
</dbReference>
<comment type="similarity">
    <text evidence="2">Belongs to the RLP family.</text>
</comment>
<keyword evidence="10" id="KW-0325">Glycoprotein</keyword>
<dbReference type="Pfam" id="PF23598">
    <property type="entry name" value="LRR_14"/>
    <property type="match status" value="1"/>
</dbReference>
<keyword evidence="14" id="KW-1185">Reference proteome</keyword>
<evidence type="ECO:0000256" key="6">
    <source>
        <dbReference type="ARBA" id="ARBA00022737"/>
    </source>
</evidence>
<evidence type="ECO:0000256" key="8">
    <source>
        <dbReference type="ARBA" id="ARBA00023136"/>
    </source>
</evidence>
<keyword evidence="5 11" id="KW-0732">Signal</keyword>
<dbReference type="InterPro" id="IPR055414">
    <property type="entry name" value="LRR_R13L4/SHOC2-like"/>
</dbReference>
<dbReference type="EMBL" id="PGOL01003807">
    <property type="protein sequence ID" value="PKI39575.1"/>
    <property type="molecule type" value="Genomic_DNA"/>
</dbReference>
<evidence type="ECO:0000256" key="3">
    <source>
        <dbReference type="ARBA" id="ARBA00022614"/>
    </source>
</evidence>
<dbReference type="Gene3D" id="1.10.510.10">
    <property type="entry name" value="Transferase(Phosphotransferase) domain 1"/>
    <property type="match status" value="1"/>
</dbReference>
<keyword evidence="3" id="KW-0433">Leucine-rich repeat</keyword>
<keyword evidence="8" id="KW-0472">Membrane</keyword>
<dbReference type="Pfam" id="PF00560">
    <property type="entry name" value="LRR_1"/>
    <property type="match status" value="2"/>
</dbReference>
<dbReference type="FunFam" id="3.80.10.10:FF:000095">
    <property type="entry name" value="LRR receptor-like serine/threonine-protein kinase GSO1"/>
    <property type="match status" value="1"/>
</dbReference>
<evidence type="ECO:0000313" key="13">
    <source>
        <dbReference type="EMBL" id="PKI39575.1"/>
    </source>
</evidence>
<protein>
    <recommendedName>
        <fullName evidence="12">Disease resistance R13L4/SHOC-2-like LRR domain-containing protein</fullName>
    </recommendedName>
</protein>
<proteinExistence type="inferred from homology"/>
<feature type="chain" id="PRO_5014186267" description="Disease resistance R13L4/SHOC-2-like LRR domain-containing protein" evidence="11">
    <location>
        <begin position="23"/>
        <end position="566"/>
    </location>
</feature>
<accession>A0A2I0I6F8</accession>
<gene>
    <name evidence="13" type="ORF">CRG98_040045</name>
</gene>
<evidence type="ECO:0000256" key="1">
    <source>
        <dbReference type="ARBA" id="ARBA00004479"/>
    </source>
</evidence>
<sequence length="566" mass="61795">MLSSSLRINYILLFSLFGHTACLMRGNETNKLALLQFKSLISEDPFGALEFLERHHSLLRVACGHLQPEAWESHRSRSAIFQARSLKVIQLAHNHLVREIPSELGTIAKLEVLSIRNNYLTGEIPSSIGNLSSLHTLSAAINHLHGSIPGSLGQLKKIRVLEIAAINLSSTIPPSMLNLSTLTVITLTSNHGTHGRLPTDLFTTLPNLQDIGLDANLISGSIPVSISNASNLLRFRAAWNKLSGTVPSLAKLSKLRSLLIFKSYLGTGADNDLDFLSSLGEIPPILGKLQALNVLSLCANNFSGPIPPEIFYLSSLSIFFALSRNSSVGFLPAEVGKLKNLGALDVSENMLSNDIPGTVGACISLEQLHMAGNNFQGPIPSTLISLKSLQWLDLSRNNLSGEIPRFLEGRDMLQLLNLSYNNFEGMVPSDRVFNNASAAFVTGNDKLCGGDVFSFGILLLELFTGKRPTDEMFNESLNLQNFVKKALPGQMGEIIDPMPLEEDEYIDLTMKGNDQDRTNNRKSRVKECLASVFHVGVACSNEQPKERMSIADAVAELSSIRNKLVE</sequence>
<keyword evidence="6" id="KW-0677">Repeat</keyword>
<keyword evidence="7" id="KW-1133">Transmembrane helix</keyword>
<dbReference type="SUPFAM" id="SSF56112">
    <property type="entry name" value="Protein kinase-like (PK-like)"/>
    <property type="match status" value="1"/>
</dbReference>
<feature type="signal peptide" evidence="11">
    <location>
        <begin position="1"/>
        <end position="22"/>
    </location>
</feature>
<dbReference type="AlphaFoldDB" id="A0A2I0I6F8"/>
<evidence type="ECO:0000256" key="5">
    <source>
        <dbReference type="ARBA" id="ARBA00022729"/>
    </source>
</evidence>
<comment type="subcellular location">
    <subcellularLocation>
        <location evidence="1">Membrane</location>
        <topology evidence="1">Single-pass type I membrane protein</topology>
    </subcellularLocation>
</comment>
<dbReference type="InterPro" id="IPR032675">
    <property type="entry name" value="LRR_dom_sf"/>
</dbReference>
<dbReference type="GO" id="GO:0016020">
    <property type="term" value="C:membrane"/>
    <property type="evidence" value="ECO:0007669"/>
    <property type="project" value="UniProtKB-SubCell"/>
</dbReference>
<comment type="caution">
    <text evidence="13">The sequence shown here is derived from an EMBL/GenBank/DDBJ whole genome shotgun (WGS) entry which is preliminary data.</text>
</comment>
<organism evidence="13 14">
    <name type="scientific">Punica granatum</name>
    <name type="common">Pomegranate</name>
    <dbReference type="NCBI Taxonomy" id="22663"/>
    <lineage>
        <taxon>Eukaryota</taxon>
        <taxon>Viridiplantae</taxon>
        <taxon>Streptophyta</taxon>
        <taxon>Embryophyta</taxon>
        <taxon>Tracheophyta</taxon>
        <taxon>Spermatophyta</taxon>
        <taxon>Magnoliopsida</taxon>
        <taxon>eudicotyledons</taxon>
        <taxon>Gunneridae</taxon>
        <taxon>Pentapetalae</taxon>
        <taxon>rosids</taxon>
        <taxon>malvids</taxon>
        <taxon>Myrtales</taxon>
        <taxon>Lythraceae</taxon>
        <taxon>Punica</taxon>
    </lineage>
</organism>
<dbReference type="Proteomes" id="UP000233551">
    <property type="component" value="Unassembled WGS sequence"/>
</dbReference>
<evidence type="ECO:0000259" key="12">
    <source>
        <dbReference type="Pfam" id="PF23598"/>
    </source>
</evidence>
<keyword evidence="4" id="KW-0812">Transmembrane</keyword>
<keyword evidence="9" id="KW-0675">Receptor</keyword>
<dbReference type="Gene3D" id="3.80.10.10">
    <property type="entry name" value="Ribonuclease Inhibitor"/>
    <property type="match status" value="3"/>
</dbReference>
<evidence type="ECO:0000256" key="7">
    <source>
        <dbReference type="ARBA" id="ARBA00022989"/>
    </source>
</evidence>
<feature type="domain" description="Disease resistance R13L4/SHOC-2-like LRR" evidence="12">
    <location>
        <begin position="76"/>
        <end position="279"/>
    </location>
</feature>
<evidence type="ECO:0000256" key="4">
    <source>
        <dbReference type="ARBA" id="ARBA00022692"/>
    </source>
</evidence>
<evidence type="ECO:0000313" key="14">
    <source>
        <dbReference type="Proteomes" id="UP000233551"/>
    </source>
</evidence>